<dbReference type="GO" id="GO:0046854">
    <property type="term" value="P:phosphatidylinositol phosphate biosynthetic process"/>
    <property type="evidence" value="ECO:0007669"/>
    <property type="project" value="TreeGrafter"/>
</dbReference>
<evidence type="ECO:0000313" key="6">
    <source>
        <dbReference type="EMBL" id="CAD9146049.1"/>
    </source>
</evidence>
<evidence type="ECO:0000256" key="2">
    <source>
        <dbReference type="ARBA" id="ARBA00022679"/>
    </source>
</evidence>
<organism evidence="6">
    <name type="scientific">Alexandrium catenella</name>
    <name type="common">Red tide dinoflagellate</name>
    <name type="synonym">Gonyaulax catenella</name>
    <dbReference type="NCBI Taxonomy" id="2925"/>
    <lineage>
        <taxon>Eukaryota</taxon>
        <taxon>Sar</taxon>
        <taxon>Alveolata</taxon>
        <taxon>Dinophyceae</taxon>
        <taxon>Gonyaulacales</taxon>
        <taxon>Pyrocystaceae</taxon>
        <taxon>Alexandrium</taxon>
    </lineage>
</organism>
<accession>A0A7S1QRK2</accession>
<comment type="similarity">
    <text evidence="1 4">Belongs to the inositol phosphokinase (IPK) family.</text>
</comment>
<dbReference type="PANTHER" id="PTHR12400:SF21">
    <property type="entry name" value="KINASE"/>
    <property type="match status" value="1"/>
</dbReference>
<dbReference type="AlphaFoldDB" id="A0A7S1QRK2"/>
<dbReference type="GO" id="GO:0032958">
    <property type="term" value="P:inositol phosphate biosynthetic process"/>
    <property type="evidence" value="ECO:0007669"/>
    <property type="project" value="InterPro"/>
</dbReference>
<evidence type="ECO:0000256" key="1">
    <source>
        <dbReference type="ARBA" id="ARBA00007374"/>
    </source>
</evidence>
<dbReference type="EMBL" id="HBGE01048694">
    <property type="protein sequence ID" value="CAD9146049.1"/>
    <property type="molecule type" value="Transcribed_RNA"/>
</dbReference>
<name>A0A7S1QRK2_ALECA</name>
<reference evidence="6" key="1">
    <citation type="submission" date="2021-01" db="EMBL/GenBank/DDBJ databases">
        <authorList>
            <person name="Corre E."/>
            <person name="Pelletier E."/>
            <person name="Niang G."/>
            <person name="Scheremetjew M."/>
            <person name="Finn R."/>
            <person name="Kale V."/>
            <person name="Holt S."/>
            <person name="Cochrane G."/>
            <person name="Meng A."/>
            <person name="Brown T."/>
            <person name="Cohen L."/>
        </authorList>
    </citation>
    <scope>NUCLEOTIDE SEQUENCE</scope>
    <source>
        <strain evidence="6">OF101</strain>
    </source>
</reference>
<protein>
    <recommendedName>
        <fullName evidence="4">Kinase</fullName>
        <ecNumber evidence="4">2.7.-.-</ecNumber>
    </recommendedName>
</protein>
<evidence type="ECO:0000256" key="4">
    <source>
        <dbReference type="RuleBase" id="RU363090"/>
    </source>
</evidence>
<evidence type="ECO:0000256" key="3">
    <source>
        <dbReference type="ARBA" id="ARBA00022777"/>
    </source>
</evidence>
<dbReference type="InterPro" id="IPR005522">
    <property type="entry name" value="IPK"/>
</dbReference>
<gene>
    <name evidence="6" type="ORF">ACAT0790_LOCUS29384</name>
</gene>
<feature type="region of interest" description="Disordered" evidence="5">
    <location>
        <begin position="334"/>
        <end position="394"/>
    </location>
</feature>
<dbReference type="Pfam" id="PF03770">
    <property type="entry name" value="IPK"/>
    <property type="match status" value="1"/>
</dbReference>
<feature type="compositionally biased region" description="Polar residues" evidence="5">
    <location>
        <begin position="371"/>
        <end position="386"/>
    </location>
</feature>
<evidence type="ECO:0000256" key="5">
    <source>
        <dbReference type="SAM" id="MobiDB-lite"/>
    </source>
</evidence>
<proteinExistence type="inferred from homology"/>
<dbReference type="PANTHER" id="PTHR12400">
    <property type="entry name" value="INOSITOL POLYPHOSPHATE KINASE"/>
    <property type="match status" value="1"/>
</dbReference>
<dbReference type="EC" id="2.7.-.-" evidence="4"/>
<dbReference type="GO" id="GO:0000828">
    <property type="term" value="F:inositol hexakisphosphate kinase activity"/>
    <property type="evidence" value="ECO:0007669"/>
    <property type="project" value="TreeGrafter"/>
</dbReference>
<sequence>MASASANRPSLERQKSLRVLEVAAGHASRGESAIFLVSEDAETPKAILKQLDEGEFAAYDSLLNNYEDDAVLPFIAKFEGVFEVPDAKGAVCKYLRMTNLLKDFRSPKVMDVKLGIRTFLERECGNSTLRRDLYERMLKHYPGQVTEEDRVNQGITKARWMRLRDMSSTVRTLGFRIDGIAGYRRGQKGDLDEELTRLRQRSEVCDEFCTFAKVAATDDGREPNGVSTVELAEQVLEVLQLMHSAFENSAFVREHECIGSSLLLVADAYGKAGVFWIDFGKTKPLPADRKVTHRSPWEPGNHEDGILMGLDNMVLVWGDVVELLHRDRASSGWRGAAKQRSFSGHSRPQLGQAPKKPPGVEEEPELDRSEWTQAASSTRNQASSPTRKIVKRVPKLGRSYTSPHHGYAFESLHSLLQVPSEPQAEVVAESFFRTVYDRMAERVCGLCGLRRPKSMSQC</sequence>
<dbReference type="GO" id="GO:0005737">
    <property type="term" value="C:cytoplasm"/>
    <property type="evidence" value="ECO:0007669"/>
    <property type="project" value="TreeGrafter"/>
</dbReference>
<keyword evidence="2 4" id="KW-0808">Transferase</keyword>
<dbReference type="GO" id="GO:0005634">
    <property type="term" value="C:nucleus"/>
    <property type="evidence" value="ECO:0007669"/>
    <property type="project" value="TreeGrafter"/>
</dbReference>
<dbReference type="SUPFAM" id="SSF56104">
    <property type="entry name" value="SAICAR synthase-like"/>
    <property type="match status" value="1"/>
</dbReference>
<dbReference type="InterPro" id="IPR038286">
    <property type="entry name" value="IPK_sf"/>
</dbReference>
<dbReference type="Gene3D" id="3.30.470.160">
    <property type="entry name" value="Inositol polyphosphate kinase"/>
    <property type="match status" value="1"/>
</dbReference>
<keyword evidence="3 4" id="KW-0418">Kinase</keyword>